<evidence type="ECO:0008006" key="5">
    <source>
        <dbReference type="Google" id="ProtNLM"/>
    </source>
</evidence>
<gene>
    <name evidence="3" type="ORF">KCQ71_17525</name>
</gene>
<dbReference type="Pfam" id="PF01791">
    <property type="entry name" value="DeoC"/>
    <property type="match status" value="1"/>
</dbReference>
<dbReference type="RefSeq" id="WP_249423157.1">
    <property type="nucleotide sequence ID" value="NZ_JAGSHT010000016.1"/>
</dbReference>
<dbReference type="PANTHER" id="PTHR39340">
    <property type="entry name" value="SULFOFRUCTOSEPHOSPHATE ALDOLASE"/>
    <property type="match status" value="1"/>
</dbReference>
<sequence>MLALDQRESMRDLLSGSSDDDLRRFKTAAANTLAPHVSAILLDRLYGVDGRPAWAGSVPLILAADHFDQPPGRPVASSTLDPHVTPALVADVGASALKFLQLWSRDDDPAQRLDLAASFVALAAECGVPAVLEGIVRPGSGGWRDPRDRDEAIIEAAAELTQAGPDLYKAEVPGDAAQPETVVAASREVTRASRCPWVILSNGVEPDRFPDAVEAAALGGASGFLAGRAVWTAAARSADPAAALATDSVARVRSMTERLEAGLQAADAERRTSA</sequence>
<comment type="caution">
    <text evidence="3">The sequence shown here is derived from an EMBL/GenBank/DDBJ whole genome shotgun (WGS) entry which is preliminary data.</text>
</comment>
<organism evidence="3 4">
    <name type="scientific">Occultella gossypii</name>
    <dbReference type="NCBI Taxonomy" id="2800820"/>
    <lineage>
        <taxon>Bacteria</taxon>
        <taxon>Bacillati</taxon>
        <taxon>Actinomycetota</taxon>
        <taxon>Actinomycetes</taxon>
        <taxon>Micrococcales</taxon>
        <taxon>Ruaniaceae</taxon>
        <taxon>Occultella</taxon>
    </lineage>
</organism>
<dbReference type="Proteomes" id="UP000826651">
    <property type="component" value="Unassembled WGS sequence"/>
</dbReference>
<dbReference type="InterPro" id="IPR050552">
    <property type="entry name" value="LacD_aldolase"/>
</dbReference>
<name>A0ABS7SDY4_9MICO</name>
<proteinExistence type="inferred from homology"/>
<keyword evidence="2" id="KW-0456">Lyase</keyword>
<evidence type="ECO:0000313" key="3">
    <source>
        <dbReference type="EMBL" id="MBZ2197965.1"/>
    </source>
</evidence>
<accession>A0ABS7SDY4</accession>
<dbReference type="InterPro" id="IPR013785">
    <property type="entry name" value="Aldolase_TIM"/>
</dbReference>
<evidence type="ECO:0000313" key="4">
    <source>
        <dbReference type="Proteomes" id="UP000826651"/>
    </source>
</evidence>
<comment type="similarity">
    <text evidence="1">Belongs to the aldolase LacD family.</text>
</comment>
<dbReference type="EMBL" id="JAGSHT010000016">
    <property type="protein sequence ID" value="MBZ2197965.1"/>
    <property type="molecule type" value="Genomic_DNA"/>
</dbReference>
<protein>
    <recommendedName>
        <fullName evidence="5">Aldolase</fullName>
    </recommendedName>
</protein>
<evidence type="ECO:0000256" key="1">
    <source>
        <dbReference type="ARBA" id="ARBA00008679"/>
    </source>
</evidence>
<dbReference type="SUPFAM" id="SSF51569">
    <property type="entry name" value="Aldolase"/>
    <property type="match status" value="1"/>
</dbReference>
<keyword evidence="4" id="KW-1185">Reference proteome</keyword>
<reference evidence="3 4" key="1">
    <citation type="submission" date="2021-04" db="EMBL/GenBank/DDBJ databases">
        <title>Ruania sp. nov., isolated from sandy soil of mangrove forest.</title>
        <authorList>
            <person name="Ge X."/>
            <person name="Huang R."/>
            <person name="Liu W."/>
        </authorList>
    </citation>
    <scope>NUCLEOTIDE SEQUENCE [LARGE SCALE GENOMIC DNA]</scope>
    <source>
        <strain evidence="3 4">N2-46</strain>
    </source>
</reference>
<dbReference type="PANTHER" id="PTHR39340:SF1">
    <property type="entry name" value="SULFOFRUCTOSEPHOSPHATE ALDOLASE"/>
    <property type="match status" value="1"/>
</dbReference>
<dbReference type="Gene3D" id="3.20.20.70">
    <property type="entry name" value="Aldolase class I"/>
    <property type="match status" value="1"/>
</dbReference>
<dbReference type="InterPro" id="IPR002915">
    <property type="entry name" value="DeoC/FbaB/LacD_aldolase"/>
</dbReference>
<dbReference type="SMART" id="SM01133">
    <property type="entry name" value="DeoC"/>
    <property type="match status" value="1"/>
</dbReference>
<evidence type="ECO:0000256" key="2">
    <source>
        <dbReference type="ARBA" id="ARBA00023239"/>
    </source>
</evidence>